<feature type="compositionally biased region" description="Basic residues" evidence="1">
    <location>
        <begin position="33"/>
        <end position="43"/>
    </location>
</feature>
<proteinExistence type="predicted"/>
<keyword evidence="3" id="KW-1185">Reference proteome</keyword>
<dbReference type="Proteomes" id="UP001152759">
    <property type="component" value="Chromosome 10"/>
</dbReference>
<accession>A0A9P0A365</accession>
<reference evidence="2" key="1">
    <citation type="submission" date="2021-12" db="EMBL/GenBank/DDBJ databases">
        <authorList>
            <person name="King R."/>
        </authorList>
    </citation>
    <scope>NUCLEOTIDE SEQUENCE</scope>
</reference>
<dbReference type="PANTHER" id="PTHR46601">
    <property type="entry name" value="ULP_PROTEASE DOMAIN-CONTAINING PROTEIN"/>
    <property type="match status" value="1"/>
</dbReference>
<feature type="region of interest" description="Disordered" evidence="1">
    <location>
        <begin position="30"/>
        <end position="59"/>
    </location>
</feature>
<evidence type="ECO:0000313" key="2">
    <source>
        <dbReference type="EMBL" id="CAH0383441.1"/>
    </source>
</evidence>
<dbReference type="PANTHER" id="PTHR46601:SF2">
    <property type="entry name" value="UBIQUITIN-LIKE PROTEASE FAMILY PROFILE DOMAIN-CONTAINING PROTEIN"/>
    <property type="match status" value="1"/>
</dbReference>
<name>A0A9P0A365_BEMTA</name>
<sequence>MPVFKNRTAKFRQKLKGDAAAYQEYLQKERNRDKLRRQKKKLKLAADTKARKEDRRKATDRMRLHRRRKIEAAAAESCKVTSPPMLGSYSCVQTLGKAVRRIRKTLPDSPRKKAAAVRKLIFDEFSPKARKMILSTKEVKAKTSLPKDTEQKVIQFYINDKYSWQAPGLKDTISVKNPATGKRTKIAKRYLIMSISELYEHFRVAYPNNSLGIATFFRLRPTHVLPSRKTPHNVCTCIYHENFQYIIDCLARNIPDFPSRGSHLMEKVCCDKDNETCMRNNCNLCHSVGVLIKTEISAGTMVKFRQWMKGDDKRLTLVEIEKSLPEVIRILQDKLNQFKTHYFTNNVQSQRFRESKENISSDSAVMQVDFSEKYALKHQDEAQSAYFNQGQVVIFTSVVWMKNKKFCFAVLSDCKKQDKFAACYFMKLIFEFLKNSQPALKNVENFSDGASSQFKNRFTLSNAVYAHEDFQLNLTWQFNATSHGKGAVDGVGAVLKEFLWSAVRSRKVLLPDAKSCHEYATEHLQGITTFYAPKEEIAVYQKFLEARWGRVNAISKIKQMHFFKPSSNNSLTTKYSHQSLATAEHKVVRNKAVQEKLNVDDVYTDSEEEISLVQPVQLVAGPSKMPGDVEANLKNRLTEAHEISYNNLKKGTYVLVEISSQHKKNSNVYRYVGICQEIDEEEDEVKILFLRTARDHQSKIFKISDEISFVPFDAVKCILEDPKLVQRGDRFYYEFKTSIQVFEKPH</sequence>
<dbReference type="AlphaFoldDB" id="A0A9P0A365"/>
<organism evidence="2 3">
    <name type="scientific">Bemisia tabaci</name>
    <name type="common">Sweetpotato whitefly</name>
    <name type="synonym">Aleurodes tabaci</name>
    <dbReference type="NCBI Taxonomy" id="7038"/>
    <lineage>
        <taxon>Eukaryota</taxon>
        <taxon>Metazoa</taxon>
        <taxon>Ecdysozoa</taxon>
        <taxon>Arthropoda</taxon>
        <taxon>Hexapoda</taxon>
        <taxon>Insecta</taxon>
        <taxon>Pterygota</taxon>
        <taxon>Neoptera</taxon>
        <taxon>Paraneoptera</taxon>
        <taxon>Hemiptera</taxon>
        <taxon>Sternorrhyncha</taxon>
        <taxon>Aleyrodoidea</taxon>
        <taxon>Aleyrodidae</taxon>
        <taxon>Aleyrodinae</taxon>
        <taxon>Bemisia</taxon>
    </lineage>
</organism>
<evidence type="ECO:0000256" key="1">
    <source>
        <dbReference type="SAM" id="MobiDB-lite"/>
    </source>
</evidence>
<feature type="compositionally biased region" description="Basic and acidic residues" evidence="1">
    <location>
        <begin position="44"/>
        <end position="59"/>
    </location>
</feature>
<protein>
    <submittedName>
        <fullName evidence="2">Uncharacterized protein</fullName>
    </submittedName>
</protein>
<dbReference type="EMBL" id="OU963871">
    <property type="protein sequence ID" value="CAH0383441.1"/>
    <property type="molecule type" value="Genomic_DNA"/>
</dbReference>
<gene>
    <name evidence="2" type="ORF">BEMITA_LOCUS2892</name>
</gene>
<evidence type="ECO:0000313" key="3">
    <source>
        <dbReference type="Proteomes" id="UP001152759"/>
    </source>
</evidence>